<dbReference type="OrthoDB" id="3775905at2759"/>
<proteinExistence type="predicted"/>
<evidence type="ECO:0000313" key="2">
    <source>
        <dbReference type="EMBL" id="KAF1947357.1"/>
    </source>
</evidence>
<organism evidence="2 3">
    <name type="scientific">Clathrospora elynae</name>
    <dbReference type="NCBI Taxonomy" id="706981"/>
    <lineage>
        <taxon>Eukaryota</taxon>
        <taxon>Fungi</taxon>
        <taxon>Dikarya</taxon>
        <taxon>Ascomycota</taxon>
        <taxon>Pezizomycotina</taxon>
        <taxon>Dothideomycetes</taxon>
        <taxon>Pleosporomycetidae</taxon>
        <taxon>Pleosporales</taxon>
        <taxon>Diademaceae</taxon>
        <taxon>Clathrospora</taxon>
    </lineage>
</organism>
<sequence>MRFIITIAPLITLSFAVPTPAALYNLATVSLNLIGDPNQYFTGNTQTPSAPSGWSMSVPLGTLFDLSTNPQYLQAVVISKVAASVTPEWRSVTHDDGEVVCKVSLNGSSEGPVLTMRGSRVVLDGGRMVKLTELSCWKEGA</sequence>
<dbReference type="EMBL" id="ML975999">
    <property type="protein sequence ID" value="KAF1947357.1"/>
    <property type="molecule type" value="Genomic_DNA"/>
</dbReference>
<evidence type="ECO:0000256" key="1">
    <source>
        <dbReference type="SAM" id="SignalP"/>
    </source>
</evidence>
<feature type="chain" id="PRO_5025397155" evidence="1">
    <location>
        <begin position="17"/>
        <end position="141"/>
    </location>
</feature>
<protein>
    <submittedName>
        <fullName evidence="2">Uncharacterized protein</fullName>
    </submittedName>
</protein>
<gene>
    <name evidence="2" type="ORF">EJ02DRAFT_334279</name>
</gene>
<dbReference type="AlphaFoldDB" id="A0A6A5TEL1"/>
<keyword evidence="1" id="KW-0732">Signal</keyword>
<keyword evidence="3" id="KW-1185">Reference proteome</keyword>
<name>A0A6A5TEL1_9PLEO</name>
<reference evidence="2" key="1">
    <citation type="journal article" date="2020" name="Stud. Mycol.">
        <title>101 Dothideomycetes genomes: a test case for predicting lifestyles and emergence of pathogens.</title>
        <authorList>
            <person name="Haridas S."/>
            <person name="Albert R."/>
            <person name="Binder M."/>
            <person name="Bloem J."/>
            <person name="Labutti K."/>
            <person name="Salamov A."/>
            <person name="Andreopoulos B."/>
            <person name="Baker S."/>
            <person name="Barry K."/>
            <person name="Bills G."/>
            <person name="Bluhm B."/>
            <person name="Cannon C."/>
            <person name="Castanera R."/>
            <person name="Culley D."/>
            <person name="Daum C."/>
            <person name="Ezra D."/>
            <person name="Gonzalez J."/>
            <person name="Henrissat B."/>
            <person name="Kuo A."/>
            <person name="Liang C."/>
            <person name="Lipzen A."/>
            <person name="Lutzoni F."/>
            <person name="Magnuson J."/>
            <person name="Mondo S."/>
            <person name="Nolan M."/>
            <person name="Ohm R."/>
            <person name="Pangilinan J."/>
            <person name="Park H.-J."/>
            <person name="Ramirez L."/>
            <person name="Alfaro M."/>
            <person name="Sun H."/>
            <person name="Tritt A."/>
            <person name="Yoshinaga Y."/>
            <person name="Zwiers L.-H."/>
            <person name="Turgeon B."/>
            <person name="Goodwin S."/>
            <person name="Spatafora J."/>
            <person name="Crous P."/>
            <person name="Grigoriev I."/>
        </authorList>
    </citation>
    <scope>NUCLEOTIDE SEQUENCE</scope>
    <source>
        <strain evidence="2">CBS 161.51</strain>
    </source>
</reference>
<dbReference type="Proteomes" id="UP000800038">
    <property type="component" value="Unassembled WGS sequence"/>
</dbReference>
<accession>A0A6A5TEL1</accession>
<evidence type="ECO:0000313" key="3">
    <source>
        <dbReference type="Proteomes" id="UP000800038"/>
    </source>
</evidence>
<feature type="signal peptide" evidence="1">
    <location>
        <begin position="1"/>
        <end position="16"/>
    </location>
</feature>